<dbReference type="PROSITE" id="PS50039">
    <property type="entry name" value="FORK_HEAD_3"/>
    <property type="match status" value="1"/>
</dbReference>
<feature type="region of interest" description="Disordered" evidence="7">
    <location>
        <begin position="214"/>
        <end position="278"/>
    </location>
</feature>
<feature type="compositionally biased region" description="Polar residues" evidence="7">
    <location>
        <begin position="1"/>
        <end position="19"/>
    </location>
</feature>
<proteinExistence type="predicted"/>
<dbReference type="GeneID" id="108706506"/>
<evidence type="ECO:0000256" key="4">
    <source>
        <dbReference type="ARBA" id="ARBA00023163"/>
    </source>
</evidence>
<dbReference type="PRINTS" id="PR00053">
    <property type="entry name" value="FORKHEAD"/>
</dbReference>
<dbReference type="PROSITE" id="PS00658">
    <property type="entry name" value="FORK_HEAD_2"/>
    <property type="match status" value="1"/>
</dbReference>
<dbReference type="InterPro" id="IPR001766">
    <property type="entry name" value="Fork_head_dom"/>
</dbReference>
<dbReference type="InterPro" id="IPR050211">
    <property type="entry name" value="FOX_domain-containing"/>
</dbReference>
<dbReference type="FunFam" id="1.10.10.10:FF:000016">
    <property type="entry name" value="Forkhead box protein I1"/>
    <property type="match status" value="1"/>
</dbReference>
<dbReference type="PANTHER" id="PTHR11829:SF310">
    <property type="entry name" value="FORKHEAD BOX PROTEIN I3"/>
    <property type="match status" value="1"/>
</dbReference>
<dbReference type="OMA" id="MEAMTDN"/>
<dbReference type="KEGG" id="xla:108706506"/>
<evidence type="ECO:0000256" key="2">
    <source>
        <dbReference type="ARBA" id="ARBA00023015"/>
    </source>
</evidence>
<comment type="subcellular location">
    <subcellularLocation>
        <location evidence="1 6">Nucleus</location>
    </subcellularLocation>
</comment>
<dbReference type="GO" id="GO:0000978">
    <property type="term" value="F:RNA polymerase II cis-regulatory region sequence-specific DNA binding"/>
    <property type="evidence" value="ECO:0000318"/>
    <property type="project" value="GO_Central"/>
</dbReference>
<keyword evidence="2" id="KW-0805">Transcription regulation</keyword>
<feature type="DNA-binding region" description="Fork-head" evidence="6">
    <location>
        <begin position="129"/>
        <end position="223"/>
    </location>
</feature>
<evidence type="ECO:0000313" key="9">
    <source>
        <dbReference type="RefSeq" id="XP_018098479.1"/>
    </source>
</evidence>
<gene>
    <name evidence="10" type="primary">foxi3.S</name>
    <name evidence="9" type="synonym">foxi4.1.S</name>
    <name evidence="10" type="synonym">foxi4.S</name>
</gene>
<evidence type="ECO:0000256" key="5">
    <source>
        <dbReference type="ARBA" id="ARBA00023242"/>
    </source>
</evidence>
<dbReference type="SMART" id="SM00339">
    <property type="entry name" value="FH"/>
    <property type="match status" value="1"/>
</dbReference>
<dbReference type="InterPro" id="IPR018122">
    <property type="entry name" value="TF_fork_head_CS_1"/>
</dbReference>
<keyword evidence="8" id="KW-1185">Reference proteome</keyword>
<evidence type="ECO:0000256" key="3">
    <source>
        <dbReference type="ARBA" id="ARBA00023125"/>
    </source>
</evidence>
<dbReference type="AlphaFoldDB" id="A0A1L8HKJ8"/>
<dbReference type="InterPro" id="IPR030456">
    <property type="entry name" value="TF_fork_head_CS_2"/>
</dbReference>
<dbReference type="Xenbase" id="XB-GENE-17338447">
    <property type="gene designation" value="foxi3.S"/>
</dbReference>
<dbReference type="AGR" id="Xenbase:XB-GENE-17338447"/>
<dbReference type="PROSITE" id="PS00657">
    <property type="entry name" value="FORK_HEAD_1"/>
    <property type="match status" value="1"/>
</dbReference>
<dbReference type="GO" id="GO:0005634">
    <property type="term" value="C:nucleus"/>
    <property type="evidence" value="ECO:0007669"/>
    <property type="project" value="UniProtKB-SubCell"/>
</dbReference>
<keyword evidence="4" id="KW-0804">Transcription</keyword>
<dbReference type="InterPro" id="IPR036390">
    <property type="entry name" value="WH_DNA-bd_sf"/>
</dbReference>
<organism evidence="8 9">
    <name type="scientific">Xenopus laevis</name>
    <name type="common">African clawed frog</name>
    <dbReference type="NCBI Taxonomy" id="8355"/>
    <lineage>
        <taxon>Eukaryota</taxon>
        <taxon>Metazoa</taxon>
        <taxon>Chordata</taxon>
        <taxon>Craniata</taxon>
        <taxon>Vertebrata</taxon>
        <taxon>Euteleostomi</taxon>
        <taxon>Amphibia</taxon>
        <taxon>Batrachia</taxon>
        <taxon>Anura</taxon>
        <taxon>Pipoidea</taxon>
        <taxon>Pipidae</taxon>
        <taxon>Xenopodinae</taxon>
        <taxon>Xenopus</taxon>
        <taxon>Xenopus</taxon>
    </lineage>
</organism>
<dbReference type="GO" id="GO:0000981">
    <property type="term" value="F:DNA-binding transcription factor activity, RNA polymerase II-specific"/>
    <property type="evidence" value="ECO:0000318"/>
    <property type="project" value="GO_Central"/>
</dbReference>
<accession>A0A1L8HKJ8</accession>
<feature type="region of interest" description="Disordered" evidence="7">
    <location>
        <begin position="1"/>
        <end position="25"/>
    </location>
</feature>
<dbReference type="OrthoDB" id="5402974at2759"/>
<evidence type="ECO:0000313" key="10">
    <source>
        <dbReference type="Xenbase" id="XB-GENE-17338447"/>
    </source>
</evidence>
<dbReference type="Pfam" id="PF00250">
    <property type="entry name" value="Forkhead"/>
    <property type="match status" value="1"/>
</dbReference>
<dbReference type="CTD" id="108706506"/>
<keyword evidence="5 6" id="KW-0539">Nucleus</keyword>
<dbReference type="PANTHER" id="PTHR11829">
    <property type="entry name" value="FORKHEAD BOX PROTEIN"/>
    <property type="match status" value="1"/>
</dbReference>
<dbReference type="Bgee" id="108706506">
    <property type="expression patterns" value="Expressed in oocyte and 6 other cell types or tissues"/>
</dbReference>
<dbReference type="PaxDb" id="8355-A0A1L8HKJ8"/>
<reference evidence="9" key="1">
    <citation type="submission" date="2025-08" db="UniProtKB">
        <authorList>
            <consortium name="RefSeq"/>
        </authorList>
    </citation>
    <scope>IDENTIFICATION</scope>
    <source>
        <strain evidence="9">J_2021</strain>
        <tissue evidence="9">Erythrocytes</tissue>
    </source>
</reference>
<dbReference type="SUPFAM" id="SSF46785">
    <property type="entry name" value="Winged helix' DNA-binding domain"/>
    <property type="match status" value="1"/>
</dbReference>
<name>A0A1L8HKJ8_XENLA</name>
<dbReference type="RefSeq" id="XP_018098479.1">
    <property type="nucleotide sequence ID" value="XM_018242990.2"/>
</dbReference>
<dbReference type="Gene3D" id="1.10.10.10">
    <property type="entry name" value="Winged helix-like DNA-binding domain superfamily/Winged helix DNA-binding domain"/>
    <property type="match status" value="1"/>
</dbReference>
<dbReference type="GO" id="GO:0030154">
    <property type="term" value="P:cell differentiation"/>
    <property type="evidence" value="ECO:0000318"/>
    <property type="project" value="GO_Central"/>
</dbReference>
<dbReference type="Proteomes" id="UP000186698">
    <property type="component" value="Chromosome 1S"/>
</dbReference>
<protein>
    <submittedName>
        <fullName evidence="9">Forkhead box protein I1c-like</fullName>
    </submittedName>
</protein>
<dbReference type="InterPro" id="IPR036388">
    <property type="entry name" value="WH-like_DNA-bd_sf"/>
</dbReference>
<sequence>MNSIYLPSHQRTSAPSLHQNHPKGAQEASEMAVYCDNFSMYHQQNLHSSQRAPNYGIGDYAPSTNPYLWLGGPGVSNSSSYLHGNSPSSFIPQPYGSQRQFLSNSSSFCGTDLSWLSVASQEELLKVVRPPYSYSALIAMAIQNAPEKKLTLSQIYQYVADNFPFYKRSKAGWQNSIRHNLSLNDCFKKVPRDEDDPGKGNYWTLDPNCEKMFDNGNFRRKRKRRSDSSSAEVVPIKAEEGHPALGGKGGESPSMLTPSSPELEAASDDRRSTSPSGITSSPCLNNFFSSMTSLDSTSVNRQMSLGLVNELSQRNITGLGSFTSGSIAEPSVDLQDNSLSLSRPSYYSTFSSTHQNNQFNSHFYNTFSVNSLIYAREGSEV</sequence>
<evidence type="ECO:0000256" key="7">
    <source>
        <dbReference type="SAM" id="MobiDB-lite"/>
    </source>
</evidence>
<dbReference type="GO" id="GO:0006357">
    <property type="term" value="P:regulation of transcription by RNA polymerase II"/>
    <property type="evidence" value="ECO:0000318"/>
    <property type="project" value="GO_Central"/>
</dbReference>
<dbReference type="GO" id="GO:0009653">
    <property type="term" value="P:anatomical structure morphogenesis"/>
    <property type="evidence" value="ECO:0000318"/>
    <property type="project" value="GO_Central"/>
</dbReference>
<keyword evidence="3 6" id="KW-0238">DNA-binding</keyword>
<evidence type="ECO:0000256" key="1">
    <source>
        <dbReference type="ARBA" id="ARBA00004123"/>
    </source>
</evidence>
<evidence type="ECO:0000256" key="6">
    <source>
        <dbReference type="PROSITE-ProRule" id="PRU00089"/>
    </source>
</evidence>
<evidence type="ECO:0000313" key="8">
    <source>
        <dbReference type="Proteomes" id="UP000186698"/>
    </source>
</evidence>